<evidence type="ECO:0000256" key="1">
    <source>
        <dbReference type="SAM" id="Phobius"/>
    </source>
</evidence>
<organism evidence="2 3">
    <name type="scientific">Shewanella piezotolerans (strain WP3 / JCM 13877)</name>
    <dbReference type="NCBI Taxonomy" id="225849"/>
    <lineage>
        <taxon>Bacteria</taxon>
        <taxon>Pseudomonadati</taxon>
        <taxon>Pseudomonadota</taxon>
        <taxon>Gammaproteobacteria</taxon>
        <taxon>Alteromonadales</taxon>
        <taxon>Shewanellaceae</taxon>
        <taxon>Shewanella</taxon>
    </lineage>
</organism>
<dbReference type="Proteomes" id="UP000000753">
    <property type="component" value="Chromosome"/>
</dbReference>
<proteinExistence type="predicted"/>
<reference evidence="2 3" key="1">
    <citation type="journal article" date="2008" name="PLoS ONE">
        <title>Environmental adaptation: genomic analysis of the piezotolerant and psychrotolerant deep-sea iron reducing bacterium Shewanella piezotolerans WP3.</title>
        <authorList>
            <person name="Wang F."/>
            <person name="Wang J."/>
            <person name="Jian H."/>
            <person name="Zhang B."/>
            <person name="Li S."/>
            <person name="Wang F."/>
            <person name="Zeng X."/>
            <person name="Gao L."/>
            <person name="Bartlett D.H."/>
            <person name="Yu J."/>
            <person name="Hu S."/>
            <person name="Xiao X."/>
        </authorList>
    </citation>
    <scope>NUCLEOTIDE SEQUENCE [LARGE SCALE GENOMIC DNA]</scope>
    <source>
        <strain evidence="3">WP3 / JCM 13877</strain>
    </source>
</reference>
<name>B8CIF0_SHEPW</name>
<feature type="transmembrane region" description="Helical" evidence="1">
    <location>
        <begin position="25"/>
        <end position="48"/>
    </location>
</feature>
<keyword evidence="1" id="KW-1133">Transmembrane helix</keyword>
<protein>
    <submittedName>
        <fullName evidence="2">Uncharacterized protein</fullName>
    </submittedName>
</protein>
<sequence length="93" mass="10009">MRPMKISIVFSKYALAMTPQDLRKITVKTVIIASSVCVFFVLGGSTLLDLFHVDLASLNIAVSPLVMPFMATPQALVASADSAELSNKLVLLQ</sequence>
<dbReference type="EMBL" id="CP000472">
    <property type="protein sequence ID" value="ACJ27426.1"/>
    <property type="molecule type" value="Genomic_DNA"/>
</dbReference>
<evidence type="ECO:0000313" key="2">
    <source>
        <dbReference type="EMBL" id="ACJ27426.1"/>
    </source>
</evidence>
<dbReference type="HOGENOM" id="CLU_2397961_0_0_6"/>
<keyword evidence="3" id="KW-1185">Reference proteome</keyword>
<gene>
    <name evidence="2" type="ordered locus">swp_0603</name>
</gene>
<accession>B8CIF0</accession>
<keyword evidence="1" id="KW-0812">Transmembrane</keyword>
<dbReference type="KEGG" id="swp:swp_0603"/>
<keyword evidence="1" id="KW-0472">Membrane</keyword>
<dbReference type="STRING" id="225849.swp_0603"/>
<evidence type="ECO:0000313" key="3">
    <source>
        <dbReference type="Proteomes" id="UP000000753"/>
    </source>
</evidence>
<dbReference type="AlphaFoldDB" id="B8CIF0"/>